<feature type="transmembrane region" description="Helical" evidence="1">
    <location>
        <begin position="215"/>
        <end position="233"/>
    </location>
</feature>
<feature type="transmembrane region" description="Helical" evidence="1">
    <location>
        <begin position="83"/>
        <end position="99"/>
    </location>
</feature>
<dbReference type="AlphaFoldDB" id="A0AAU8UAU5"/>
<keyword evidence="1" id="KW-0812">Transmembrane</keyword>
<reference evidence="2 3" key="1">
    <citation type="journal article" date="2016" name="Genome Announc.">
        <title>Complete Genome Sequences of Aerococcus christensenii CCUG 28831T, Aerococcus sanguinicola CCUG 43001T, Aerococcus urinae CCUG 36881T, Aerococcus urinaeequi CCUG 28094T, Aerococcus urinaehominis CCUG 42038 BT, and Aerococcus viridans CCUG 4311T.</title>
        <authorList>
            <person name="Carkaci D."/>
            <person name="Dargis R."/>
            <person name="Nielsen X.C."/>
            <person name="Skovgaard O."/>
            <person name="Fuursted K."/>
            <person name="Christensen J.J."/>
        </authorList>
    </citation>
    <scope>NUCLEOTIDE SEQUENCE [LARGE SCALE GENOMIC DNA]</scope>
    <source>
        <strain evidence="2 3">CCUG4311</strain>
    </source>
</reference>
<feature type="transmembrane region" description="Helical" evidence="1">
    <location>
        <begin position="7"/>
        <end position="28"/>
    </location>
</feature>
<feature type="transmembrane region" description="Helical" evidence="1">
    <location>
        <begin position="180"/>
        <end position="203"/>
    </location>
</feature>
<feature type="transmembrane region" description="Helical" evidence="1">
    <location>
        <begin position="150"/>
        <end position="168"/>
    </location>
</feature>
<dbReference type="KEGG" id="avs:AWM76_10030"/>
<proteinExistence type="predicted"/>
<evidence type="ECO:0008006" key="4">
    <source>
        <dbReference type="Google" id="ProtNLM"/>
    </source>
</evidence>
<accession>A0AAU8UAU5</accession>
<reference evidence="3" key="2">
    <citation type="submission" date="2016-01" db="EMBL/GenBank/DDBJ databases">
        <title>Six Aerococcus type strain genome sequencing and assembly using PacBio and Illumina Hiseq.</title>
        <authorList>
            <person name="Carkaci D."/>
            <person name="Dargis R."/>
            <person name="Nielsen X.C."/>
            <person name="Skovgaard O."/>
            <person name="Fuursted K."/>
            <person name="Christensen J.J."/>
        </authorList>
    </citation>
    <scope>NUCLEOTIDE SEQUENCE [LARGE SCALE GENOMIC DNA]</scope>
    <source>
        <strain evidence="3">CCUG4311</strain>
    </source>
</reference>
<sequence>MRNRNKRWLYSAFIASVMSLLHVMLEMWFPNPSFQAILGDGIAVQQGIYYPTLFIIYFLIYTFMTYAYYLVDFRLPGTKGTKVILYVISELLVFLVYRAEPMPHLVETDWMINPVKAILIFMIQGQLIYRLMARQRLMYKPKPFFYTRGLRVYILVFAIMRLVAYLGLDIYGADDGQLPVAILWSGIMGLSIGLSFGAIQRYIIRQNHIGKTNQFALQFFAWIAVANYAMMYLRYDVGIFDLVARLGLDIAAVWIATFIVLHWQINERTPVHSLDTNSQI</sequence>
<protein>
    <recommendedName>
        <fullName evidence="4">DUF2306 domain-containing protein</fullName>
    </recommendedName>
</protein>
<evidence type="ECO:0000313" key="3">
    <source>
        <dbReference type="Proteomes" id="UP000066986"/>
    </source>
</evidence>
<keyword evidence="1" id="KW-0472">Membrane</keyword>
<dbReference type="GeneID" id="32031248"/>
<keyword evidence="1" id="KW-1133">Transmembrane helix</keyword>
<dbReference type="EMBL" id="CP014164">
    <property type="protein sequence ID" value="AMC01855.1"/>
    <property type="molecule type" value="Genomic_DNA"/>
</dbReference>
<dbReference type="Proteomes" id="UP000066986">
    <property type="component" value="Chromosome"/>
</dbReference>
<dbReference type="RefSeq" id="WP_003142044.1">
    <property type="nucleotide sequence ID" value="NZ_CP014164.1"/>
</dbReference>
<gene>
    <name evidence="2" type="ORF">AWM76_10030</name>
</gene>
<feature type="transmembrane region" description="Helical" evidence="1">
    <location>
        <begin position="111"/>
        <end position="129"/>
    </location>
</feature>
<organism evidence="2 3">
    <name type="scientific">Aerococcus viridans</name>
    <dbReference type="NCBI Taxonomy" id="1377"/>
    <lineage>
        <taxon>Bacteria</taxon>
        <taxon>Bacillati</taxon>
        <taxon>Bacillota</taxon>
        <taxon>Bacilli</taxon>
        <taxon>Lactobacillales</taxon>
        <taxon>Aerococcaceae</taxon>
        <taxon>Aerococcus</taxon>
    </lineage>
</organism>
<feature type="transmembrane region" description="Helical" evidence="1">
    <location>
        <begin position="48"/>
        <end position="71"/>
    </location>
</feature>
<name>A0AAU8UAU5_9LACT</name>
<evidence type="ECO:0000313" key="2">
    <source>
        <dbReference type="EMBL" id="AMC01855.1"/>
    </source>
</evidence>
<feature type="transmembrane region" description="Helical" evidence="1">
    <location>
        <begin position="239"/>
        <end position="261"/>
    </location>
</feature>
<evidence type="ECO:0000256" key="1">
    <source>
        <dbReference type="SAM" id="Phobius"/>
    </source>
</evidence>